<dbReference type="Pfam" id="PF11374">
    <property type="entry name" value="DUF3176"/>
    <property type="match status" value="1"/>
</dbReference>
<name>A0A8H4PHG3_9HYPO</name>
<reference evidence="2 3" key="1">
    <citation type="submission" date="2020-01" db="EMBL/GenBank/DDBJ databases">
        <title>Identification and distribution of gene clusters putatively required for synthesis of sphingolipid metabolism inhibitors in phylogenetically diverse species of the filamentous fungus Fusarium.</title>
        <authorList>
            <person name="Kim H.-S."/>
            <person name="Busman M."/>
            <person name="Brown D.W."/>
            <person name="Divon H."/>
            <person name="Uhlig S."/>
            <person name="Proctor R.H."/>
        </authorList>
    </citation>
    <scope>NUCLEOTIDE SEQUENCE [LARGE SCALE GENOMIC DNA]</scope>
    <source>
        <strain evidence="2 3">NRRL 20459</strain>
    </source>
</reference>
<gene>
    <name evidence="2" type="ORF">FALBO_12065</name>
</gene>
<keyword evidence="1" id="KW-0472">Membrane</keyword>
<dbReference type="Proteomes" id="UP000554235">
    <property type="component" value="Unassembled WGS sequence"/>
</dbReference>
<keyword evidence="1" id="KW-1133">Transmembrane helix</keyword>
<dbReference type="EMBL" id="JAADYS010001777">
    <property type="protein sequence ID" value="KAF4461147.1"/>
    <property type="molecule type" value="Genomic_DNA"/>
</dbReference>
<feature type="transmembrane region" description="Helical" evidence="1">
    <location>
        <begin position="70"/>
        <end position="93"/>
    </location>
</feature>
<feature type="transmembrane region" description="Helical" evidence="1">
    <location>
        <begin position="483"/>
        <end position="505"/>
    </location>
</feature>
<dbReference type="PANTHER" id="PTHR35394:SF5">
    <property type="entry name" value="DUF3176 DOMAIN-CONTAINING PROTEIN"/>
    <property type="match status" value="1"/>
</dbReference>
<feature type="transmembrane region" description="Helical" evidence="1">
    <location>
        <begin position="36"/>
        <end position="58"/>
    </location>
</feature>
<evidence type="ECO:0000313" key="3">
    <source>
        <dbReference type="Proteomes" id="UP000554235"/>
    </source>
</evidence>
<accession>A0A8H4PHG3</accession>
<dbReference type="PANTHER" id="PTHR35394">
    <property type="entry name" value="DUF3176 DOMAIN-CONTAINING PROTEIN"/>
    <property type="match status" value="1"/>
</dbReference>
<keyword evidence="1" id="KW-0812">Transmembrane</keyword>
<proteinExistence type="predicted"/>
<evidence type="ECO:0000313" key="2">
    <source>
        <dbReference type="EMBL" id="KAF4461147.1"/>
    </source>
</evidence>
<organism evidence="2 3">
    <name type="scientific">Fusarium albosuccineum</name>
    <dbReference type="NCBI Taxonomy" id="1237068"/>
    <lineage>
        <taxon>Eukaryota</taxon>
        <taxon>Fungi</taxon>
        <taxon>Dikarya</taxon>
        <taxon>Ascomycota</taxon>
        <taxon>Pezizomycotina</taxon>
        <taxon>Sordariomycetes</taxon>
        <taxon>Hypocreomycetidae</taxon>
        <taxon>Hypocreales</taxon>
        <taxon>Nectriaceae</taxon>
        <taxon>Fusarium</taxon>
        <taxon>Fusarium decemcellulare species complex</taxon>
    </lineage>
</organism>
<dbReference type="OrthoDB" id="5376804at2759"/>
<sequence length="561" mass="62423">MPGNHEYGPIGDRDAESSSTKATQYKRYNIISRSEWLLELGSLAASLTLFVGIIVIFWNINNKPRSDWTFFISLNSVVSVLTTLCSALMMHGVSEFIGQLKWLHFKNRPRKLVNFEKFDEASRGPMGSFKFLYGVRLNLATVGALVTIARLAFSPLAQEVIDYPERMITKADDRATFGYAHEYNRNLSGAMFNHKMISSGAVPHDSKMQSAILQGLYNISSPQDFTCPGSCEWSESYISLGFKTTCENVTITTLRTEKCVKPSGGVIKFCNMTTPGGIRLSTQHVDTDSQTTFRFNASSTMDETAQQLPRDFPDLVRFAVYRATSDGNFNPNNINVTECALSLTAYEYSEGHANGSEFGFGSKKEISLPHKRWNIDGGMGGFNGSVWTNASKADGLPELTLGWVDIKALQFYFQSEMISAEWVDGNYDNVNPGISAALIGGVDLEQRFTMMATSMTDYLRAGPNHKTAKGNRVQMVTYVSIRWPWLIGPAVIEITAVLFAIITIVRNRRSRGVPLWKSSALAVLACRHEKGVGDEVDWIRSDVKDIKKIEETAEHTSVKLE</sequence>
<dbReference type="InterPro" id="IPR021514">
    <property type="entry name" value="DUF3176"/>
</dbReference>
<keyword evidence="3" id="KW-1185">Reference proteome</keyword>
<evidence type="ECO:0000256" key="1">
    <source>
        <dbReference type="SAM" id="Phobius"/>
    </source>
</evidence>
<protein>
    <submittedName>
        <fullName evidence="2">Uncharacterized protein</fullName>
    </submittedName>
</protein>
<comment type="caution">
    <text evidence="2">The sequence shown here is derived from an EMBL/GenBank/DDBJ whole genome shotgun (WGS) entry which is preliminary data.</text>
</comment>
<dbReference type="AlphaFoldDB" id="A0A8H4PHG3"/>